<feature type="compositionally biased region" description="Basic and acidic residues" evidence="1">
    <location>
        <begin position="286"/>
        <end position="302"/>
    </location>
</feature>
<evidence type="ECO:0000256" key="1">
    <source>
        <dbReference type="SAM" id="MobiDB-lite"/>
    </source>
</evidence>
<feature type="compositionally biased region" description="Basic and acidic residues" evidence="1">
    <location>
        <begin position="231"/>
        <end position="240"/>
    </location>
</feature>
<feature type="region of interest" description="Disordered" evidence="1">
    <location>
        <begin position="126"/>
        <end position="169"/>
    </location>
</feature>
<feature type="region of interest" description="Disordered" evidence="1">
    <location>
        <begin position="187"/>
        <end position="357"/>
    </location>
</feature>
<accession>A0A1X7S2H4</accession>
<dbReference type="EMBL" id="LT853700">
    <property type="protein sequence ID" value="SMQ53819.1"/>
    <property type="molecule type" value="Genomic_DNA"/>
</dbReference>
<feature type="compositionally biased region" description="Acidic residues" evidence="1">
    <location>
        <begin position="272"/>
        <end position="285"/>
    </location>
</feature>
<name>A0A1X7S2H4_ZYMT9</name>
<evidence type="ECO:0000313" key="2">
    <source>
        <dbReference type="EMBL" id="SMQ53819.1"/>
    </source>
</evidence>
<organism evidence="2 3">
    <name type="scientific">Zymoseptoria tritici (strain ST99CH_3D7)</name>
    <dbReference type="NCBI Taxonomy" id="1276538"/>
    <lineage>
        <taxon>Eukaryota</taxon>
        <taxon>Fungi</taxon>
        <taxon>Dikarya</taxon>
        <taxon>Ascomycota</taxon>
        <taxon>Pezizomycotina</taxon>
        <taxon>Dothideomycetes</taxon>
        <taxon>Dothideomycetidae</taxon>
        <taxon>Mycosphaerellales</taxon>
        <taxon>Mycosphaerellaceae</taxon>
        <taxon>Zymoseptoria</taxon>
    </lineage>
</organism>
<dbReference type="STRING" id="1276538.A0A1X7S2H4"/>
<keyword evidence="3" id="KW-1185">Reference proteome</keyword>
<proteinExistence type="predicted"/>
<protein>
    <submittedName>
        <fullName evidence="2">Uncharacterized protein</fullName>
    </submittedName>
</protein>
<feature type="region of interest" description="Disordered" evidence="1">
    <location>
        <begin position="1"/>
        <end position="79"/>
    </location>
</feature>
<feature type="compositionally biased region" description="Basic and acidic residues" evidence="1">
    <location>
        <begin position="344"/>
        <end position="357"/>
    </location>
</feature>
<sequence>MPRTLPWMNGSAVKKEKRPIPAPAKRASSPSDLVNSDLEDVHPGTPPPRQRPRNTSREPSTSPPPGPPPIETMRSGFAQDDIFRMVEDEFLSTAQTYTAHIHHAEYARLKKLHRSRGQMTLKELERATDGKTAQSRMLQVQREKEGNAKRQREGIRKINGGEEEEDEDEYLLDPQLKGLMMSSQAQNKTGNLAGLKGLERPKAGTRAAAGLQRSPWRGNAKKKNVYDGDDAVFRGEKEPGPRGQKQLVVHPKGPNYDQDDEEADVMPKMEPVDDDQDQTDDDDLDAPVRVRKERLAVSKWADKVVASTSGRPPNDSNSQPFDRPGGPVKAEPASSPDRFSARRPTRDRSPAHVRQESVVKIKEEPVYTSASLRAASEAKTALARRKAERRAAEAKKLAKSKEVVVPTFLV</sequence>
<reference evidence="2 3" key="1">
    <citation type="submission" date="2016-06" db="EMBL/GenBank/DDBJ databases">
        <authorList>
            <person name="Kjaerup R.B."/>
            <person name="Dalgaard T.S."/>
            <person name="Juul-Madsen H.R."/>
        </authorList>
    </citation>
    <scope>NUCLEOTIDE SEQUENCE [LARGE SCALE GENOMIC DNA]</scope>
</reference>
<feature type="compositionally biased region" description="Pro residues" evidence="1">
    <location>
        <begin position="61"/>
        <end position="70"/>
    </location>
</feature>
<gene>
    <name evidence="2" type="ORF">ZT3D7_G8973</name>
</gene>
<feature type="compositionally biased region" description="Polar residues" evidence="1">
    <location>
        <begin position="306"/>
        <end position="320"/>
    </location>
</feature>
<evidence type="ECO:0000313" key="3">
    <source>
        <dbReference type="Proteomes" id="UP000215127"/>
    </source>
</evidence>
<feature type="compositionally biased region" description="Basic and acidic residues" evidence="1">
    <location>
        <begin position="141"/>
        <end position="160"/>
    </location>
</feature>
<dbReference type="AlphaFoldDB" id="A0A1X7S2H4"/>
<dbReference type="Proteomes" id="UP000215127">
    <property type="component" value="Chromosome 9"/>
</dbReference>